<comment type="caution">
    <text evidence="16">The sequence shown here is derived from an EMBL/GenBank/DDBJ whole genome shotgun (WGS) entry which is preliminary data.</text>
</comment>
<evidence type="ECO:0000256" key="13">
    <source>
        <dbReference type="RuleBase" id="RU368119"/>
    </source>
</evidence>
<feature type="region of interest" description="Disordered" evidence="14">
    <location>
        <begin position="101"/>
        <end position="134"/>
    </location>
</feature>
<reference evidence="16 17" key="2">
    <citation type="submission" date="2019-01" db="EMBL/GenBank/DDBJ databases">
        <title>The decoding of complex shrimp genome reveals the adaptation for benthos swimmer, frequently molting mechanism and breeding impact on genome.</title>
        <authorList>
            <person name="Sun Y."/>
            <person name="Gao Y."/>
            <person name="Yu Y."/>
        </authorList>
    </citation>
    <scope>NUCLEOTIDE SEQUENCE [LARGE SCALE GENOMIC DNA]</scope>
    <source>
        <tissue evidence="16">Muscle</tissue>
    </source>
</reference>
<dbReference type="GO" id="GO:0003827">
    <property type="term" value="F:alpha-1,3-mannosylglycoprotein 2-beta-N-acetylglucosaminyltransferase activity"/>
    <property type="evidence" value="ECO:0007669"/>
    <property type="project" value="UniProtKB-UniRule"/>
</dbReference>
<dbReference type="OrthoDB" id="6363392at2759"/>
<keyword evidence="8 13" id="KW-0735">Signal-anchor</keyword>
<dbReference type="Proteomes" id="UP000283509">
    <property type="component" value="Unassembled WGS sequence"/>
</dbReference>
<proteinExistence type="inferred from homology"/>
<reference evidence="16 17" key="1">
    <citation type="submission" date="2018-04" db="EMBL/GenBank/DDBJ databases">
        <authorList>
            <person name="Zhang X."/>
            <person name="Yuan J."/>
            <person name="Li F."/>
            <person name="Xiang J."/>
        </authorList>
    </citation>
    <scope>NUCLEOTIDE SEQUENCE [LARGE SCALE GENOMIC DNA]</scope>
    <source>
        <tissue evidence="16">Muscle</tissue>
    </source>
</reference>
<feature type="region of interest" description="Disordered" evidence="14">
    <location>
        <begin position="59"/>
        <end position="85"/>
    </location>
</feature>
<dbReference type="GO" id="GO:0016266">
    <property type="term" value="P:protein O-linked glycosylation via N-acetyl-galactosamine"/>
    <property type="evidence" value="ECO:0007669"/>
    <property type="project" value="TreeGrafter"/>
</dbReference>
<dbReference type="Gene3D" id="3.90.550.10">
    <property type="entry name" value="Spore Coat Polysaccharide Biosynthesis Protein SpsA, Chain A"/>
    <property type="match status" value="1"/>
</dbReference>
<evidence type="ECO:0000256" key="8">
    <source>
        <dbReference type="ARBA" id="ARBA00022968"/>
    </source>
</evidence>
<sequence length="623" mass="71011">MDEVSLNEKFPRGETPPLFHAQRPRKVCCAKDSAGRVAVRVASSVVIVSCHIALRRPVHSSPLPLPAPHPGRPPAPESPRSASAKKIVAISSIKEKQLQRPFLAASDTARHKSISASNKAQRRPTSDSKKVPETASNAEIFGAVNRTGVTIWLDDQLIYASSENMFKGNKTQYHAGIHVVVLHPHRFTVLQKEQFFTWQPAAHRMLTKMIKHTQYGRIVILVGVPDFTPWFRGDATETVVSLGAQFGFLATRGETWVMVTIKGQPPLMETLITCKNFTLPRASPLTFSATVPRSPERACPWHSEPDMSLRAEFCEQYEGYADFCRCEDPIRLDPKMATALLMRFDDTVTIVNAYNYNAYPHTASDPTRIYRVQSYPYYGWMTRRSVAETMVKDWAPMDLDADWDLYIRKYHVNMCHQVVIPEIPRTKHEGGGGVHVSGNEQESSFQQRPLNTQRDVQLNMIRLWEIAYGIDMRTRIDHAQVVNITEHPCDKKPIPKHKNDTYVIYVNLTGEDDYERSYHVLGKCMGFYYPYLYENYHGTFSMKFFETPFIIVSCPSSAYCWNVDPSVIYHPTKEDLDYATKHAWRHSYALGELSVRVPALTPEEEFALDNVLFSYVPVQELVF</sequence>
<evidence type="ECO:0000256" key="11">
    <source>
        <dbReference type="ARBA" id="ARBA00023136"/>
    </source>
</evidence>
<feature type="domain" description="ILEI/PANDER" evidence="15">
    <location>
        <begin position="176"/>
        <end position="264"/>
    </location>
</feature>
<dbReference type="PANTHER" id="PTHR46396:SF1">
    <property type="entry name" value="PROTEIN O-LINKED-MANNOSE BETA-1,2-N-ACETYLGLUCOSAMINYLTRANSFERASE 1"/>
    <property type="match status" value="1"/>
</dbReference>
<feature type="compositionally biased region" description="Pro residues" evidence="14">
    <location>
        <begin position="63"/>
        <end position="77"/>
    </location>
</feature>
<evidence type="ECO:0000256" key="14">
    <source>
        <dbReference type="SAM" id="MobiDB-lite"/>
    </source>
</evidence>
<dbReference type="InterPro" id="IPR029044">
    <property type="entry name" value="Nucleotide-diphossugar_trans"/>
</dbReference>
<protein>
    <recommendedName>
        <fullName evidence="13">Alpha-1,3-mannosyl-glycoprotein 2-beta-N-acetylglucosaminyltransferase</fullName>
        <shortName evidence="13">GNT-I</shortName>
        <shortName evidence="13">GlcNAc-T I</shortName>
        <ecNumber evidence="13">2.4.1.101</ecNumber>
    </recommendedName>
    <alternativeName>
        <fullName evidence="13">N-glycosyl-oligosaccharide-glycoprotein N-acetylglucosaminyltransferase I</fullName>
    </alternativeName>
</protein>
<name>A0A423SIX9_PENVA</name>
<keyword evidence="6" id="KW-0812">Transmembrane</keyword>
<evidence type="ECO:0000313" key="17">
    <source>
        <dbReference type="Proteomes" id="UP000283509"/>
    </source>
</evidence>
<evidence type="ECO:0000256" key="7">
    <source>
        <dbReference type="ARBA" id="ARBA00022723"/>
    </source>
</evidence>
<dbReference type="GO" id="GO:0000139">
    <property type="term" value="C:Golgi membrane"/>
    <property type="evidence" value="ECO:0007669"/>
    <property type="project" value="UniProtKB-SubCell"/>
</dbReference>
<dbReference type="GO" id="GO:0030145">
    <property type="term" value="F:manganese ion binding"/>
    <property type="evidence" value="ECO:0007669"/>
    <property type="project" value="UniProtKB-UniRule"/>
</dbReference>
<keyword evidence="9" id="KW-1133">Transmembrane helix</keyword>
<comment type="cofactor">
    <cofactor evidence="13">
        <name>Mn(2+)</name>
        <dbReference type="ChEBI" id="CHEBI:29035"/>
    </cofactor>
    <text evidence="13">The cofactor is mostly bound to the substrate.</text>
</comment>
<keyword evidence="5" id="KW-0808">Transferase</keyword>
<evidence type="ECO:0000256" key="3">
    <source>
        <dbReference type="ARBA" id="ARBA00006492"/>
    </source>
</evidence>
<dbReference type="EMBL" id="QCYY01003312">
    <property type="protein sequence ID" value="ROT64152.1"/>
    <property type="molecule type" value="Genomic_DNA"/>
</dbReference>
<keyword evidence="7 13" id="KW-0479">Metal-binding</keyword>
<dbReference type="STRING" id="6689.A0A423SIX9"/>
<dbReference type="GO" id="GO:0047223">
    <property type="term" value="F:beta-1,3-galactosyl-O-glycosyl-glycoprotein beta-1,3-N-acetylglucosaminyltransferase activity"/>
    <property type="evidence" value="ECO:0007669"/>
    <property type="project" value="TreeGrafter"/>
</dbReference>
<keyword evidence="11" id="KW-0472">Membrane</keyword>
<accession>A0A423SIX9</accession>
<evidence type="ECO:0000256" key="5">
    <source>
        <dbReference type="ARBA" id="ARBA00022679"/>
    </source>
</evidence>
<keyword evidence="17" id="KW-1185">Reference proteome</keyword>
<evidence type="ECO:0000256" key="12">
    <source>
        <dbReference type="ARBA" id="ARBA00023211"/>
    </source>
</evidence>
<dbReference type="InterPro" id="IPR052463">
    <property type="entry name" value="O-linked_mannose_GnT"/>
</dbReference>
<comment type="catalytic activity">
    <reaction evidence="13">
        <text>N(4)-(alpha-D-Man-(1-&gt;3)-[alpha-D-Man-(1-&gt;3)-[alpha-D-Man-(1-&gt;6)]-alpha-D-Man-(1-&gt;6)]-beta-D-Man-(1-&gt;4)-beta-D-GlcNAc-(1-&gt;4)-beta-D-GlcNAc)-L-asparaginyl-[protein] (N-glucan mannose isomer 5A1,2) + UDP-N-acetyl-alpha-D-glucosamine = N(4)-{beta-D-GlcNAc-(1-&gt;2)-alpha-D-Man-(1-&gt;3)-[alpha-D-Man-(1-&gt;3)-[alpha-D-Man-(1-&gt;6)]-alpha-D-Man-(1-&gt;6)]-beta-D-Man-(1-&gt;4)-beta-D-GlcNAc-(1-&gt;4)-beta-D-GlcNAc}-L-asparaginyl-[protein] + UDP + H(+)</text>
        <dbReference type="Rhea" id="RHEA:11456"/>
        <dbReference type="Rhea" id="RHEA-COMP:14367"/>
        <dbReference type="Rhea" id="RHEA-COMP:14368"/>
        <dbReference type="ChEBI" id="CHEBI:15378"/>
        <dbReference type="ChEBI" id="CHEBI:57705"/>
        <dbReference type="ChEBI" id="CHEBI:58223"/>
        <dbReference type="ChEBI" id="CHEBI:59087"/>
        <dbReference type="ChEBI" id="CHEBI:60625"/>
        <dbReference type="EC" id="2.4.1.101"/>
    </reaction>
</comment>
<dbReference type="Pfam" id="PF15711">
    <property type="entry name" value="ILEI"/>
    <property type="match status" value="1"/>
</dbReference>
<evidence type="ECO:0000256" key="2">
    <source>
        <dbReference type="ARBA" id="ARBA00004922"/>
    </source>
</evidence>
<keyword evidence="10 13" id="KW-0333">Golgi apparatus</keyword>
<comment type="function">
    <text evidence="13">Initiates complex N-linked carbohydrate formation. Essential for the conversion of high-mannose to hybrid and complex N-glycans.</text>
</comment>
<comment type="similarity">
    <text evidence="3 13">Belongs to the glycosyltransferase 13 family.</text>
</comment>
<keyword evidence="4 13" id="KW-0328">Glycosyltransferase</keyword>
<dbReference type="EC" id="2.4.1.101" evidence="13"/>
<comment type="pathway">
    <text evidence="2 13">Protein modification; protein glycosylation.</text>
</comment>
<dbReference type="PANTHER" id="PTHR46396">
    <property type="entry name" value="PROTEIN O-LINKED-MANNOSE BETA-1,2-N-ACETYLGLUCOSAMINYLTRANSFERASE 1"/>
    <property type="match status" value="1"/>
</dbReference>
<evidence type="ECO:0000256" key="4">
    <source>
        <dbReference type="ARBA" id="ARBA00022676"/>
    </source>
</evidence>
<dbReference type="InterPro" id="IPR039477">
    <property type="entry name" value="ILEI/PANDER_dom"/>
</dbReference>
<evidence type="ECO:0000256" key="10">
    <source>
        <dbReference type="ARBA" id="ARBA00023034"/>
    </source>
</evidence>
<evidence type="ECO:0000259" key="15">
    <source>
        <dbReference type="Pfam" id="PF15711"/>
    </source>
</evidence>
<gene>
    <name evidence="16" type="ORF">C7M84_017925</name>
</gene>
<comment type="subcellular location">
    <subcellularLocation>
        <location evidence="1 13">Golgi apparatus membrane</location>
        <topology evidence="1 13">Single-pass type II membrane protein</topology>
    </subcellularLocation>
</comment>
<evidence type="ECO:0000256" key="6">
    <source>
        <dbReference type="ARBA" id="ARBA00022692"/>
    </source>
</evidence>
<evidence type="ECO:0000256" key="9">
    <source>
        <dbReference type="ARBA" id="ARBA00022989"/>
    </source>
</evidence>
<keyword evidence="12 13" id="KW-0464">Manganese</keyword>
<dbReference type="Pfam" id="PF03071">
    <property type="entry name" value="GNT-I"/>
    <property type="match status" value="1"/>
</dbReference>
<organism evidence="16 17">
    <name type="scientific">Penaeus vannamei</name>
    <name type="common">Whiteleg shrimp</name>
    <name type="synonym">Litopenaeus vannamei</name>
    <dbReference type="NCBI Taxonomy" id="6689"/>
    <lineage>
        <taxon>Eukaryota</taxon>
        <taxon>Metazoa</taxon>
        <taxon>Ecdysozoa</taxon>
        <taxon>Arthropoda</taxon>
        <taxon>Crustacea</taxon>
        <taxon>Multicrustacea</taxon>
        <taxon>Malacostraca</taxon>
        <taxon>Eumalacostraca</taxon>
        <taxon>Eucarida</taxon>
        <taxon>Decapoda</taxon>
        <taxon>Dendrobranchiata</taxon>
        <taxon>Penaeoidea</taxon>
        <taxon>Penaeidae</taxon>
        <taxon>Penaeus</taxon>
    </lineage>
</organism>
<dbReference type="UniPathway" id="UPA00378"/>
<evidence type="ECO:0000313" key="16">
    <source>
        <dbReference type="EMBL" id="ROT64152.1"/>
    </source>
</evidence>
<dbReference type="AlphaFoldDB" id="A0A423SIX9"/>
<evidence type="ECO:0000256" key="1">
    <source>
        <dbReference type="ARBA" id="ARBA00004323"/>
    </source>
</evidence>
<dbReference type="InterPro" id="IPR004139">
    <property type="entry name" value="Glyco_trans_13"/>
</dbReference>